<dbReference type="InterPro" id="IPR025124">
    <property type="entry name" value="Gag1-like_clamp"/>
</dbReference>
<dbReference type="EMBL" id="PNBA02000021">
    <property type="protein sequence ID" value="KAG6388083.1"/>
    <property type="molecule type" value="Genomic_DNA"/>
</dbReference>
<dbReference type="AlphaFoldDB" id="A0A8X8W4W5"/>
<sequence length="159" mass="17721">MWLCYLVFAKGKYGCMETNFRLPCNRGCLGCCTKPPLVISVDEPSKGLEIQGQRVKRHSLTEDFWSPSSGDMDNSGFPSHRSVSSMSTLNQTLDTNGLLLWNQTRQQWVGNKGPQKSGQEAQEAKLSFNTTYEGLLGSNKPFPQPIPLTVSFSILERKS</sequence>
<comment type="caution">
    <text evidence="2">The sequence shown here is derived from an EMBL/GenBank/DDBJ whole genome shotgun (WGS) entry which is preliminary data.</text>
</comment>
<accession>A0A8X8W4W5</accession>
<dbReference type="Proteomes" id="UP000298416">
    <property type="component" value="Unassembled WGS sequence"/>
</dbReference>
<reference evidence="2" key="2">
    <citation type="submission" date="2020-08" db="EMBL/GenBank/DDBJ databases">
        <title>Plant Genome Project.</title>
        <authorList>
            <person name="Zhang R.-G."/>
        </authorList>
    </citation>
    <scope>NUCLEOTIDE SEQUENCE</scope>
    <source>
        <strain evidence="2">Huo1</strain>
        <tissue evidence="2">Leaf</tissue>
    </source>
</reference>
<feature type="domain" description="Gag1-like clamp" evidence="1">
    <location>
        <begin position="80"/>
        <end position="149"/>
    </location>
</feature>
<reference evidence="2" key="1">
    <citation type="submission" date="2018-01" db="EMBL/GenBank/DDBJ databases">
        <authorList>
            <person name="Mao J.F."/>
        </authorList>
    </citation>
    <scope>NUCLEOTIDE SEQUENCE</scope>
    <source>
        <strain evidence="2">Huo1</strain>
        <tissue evidence="2">Leaf</tissue>
    </source>
</reference>
<evidence type="ECO:0000259" key="1">
    <source>
        <dbReference type="Pfam" id="PF13259"/>
    </source>
</evidence>
<protein>
    <recommendedName>
        <fullName evidence="1">Gag1-like clamp domain-containing protein</fullName>
    </recommendedName>
</protein>
<dbReference type="Pfam" id="PF13259">
    <property type="entry name" value="clamp_Gag1-like"/>
    <property type="match status" value="1"/>
</dbReference>
<dbReference type="PANTHER" id="PTHR33373">
    <property type="entry name" value="OS07G0479600 PROTEIN"/>
    <property type="match status" value="1"/>
</dbReference>
<name>A0A8X8W4W5_SALSN</name>
<organism evidence="2">
    <name type="scientific">Salvia splendens</name>
    <name type="common">Scarlet sage</name>
    <dbReference type="NCBI Taxonomy" id="180675"/>
    <lineage>
        <taxon>Eukaryota</taxon>
        <taxon>Viridiplantae</taxon>
        <taxon>Streptophyta</taxon>
        <taxon>Embryophyta</taxon>
        <taxon>Tracheophyta</taxon>
        <taxon>Spermatophyta</taxon>
        <taxon>Magnoliopsida</taxon>
        <taxon>eudicotyledons</taxon>
        <taxon>Gunneridae</taxon>
        <taxon>Pentapetalae</taxon>
        <taxon>asterids</taxon>
        <taxon>lamiids</taxon>
        <taxon>Lamiales</taxon>
        <taxon>Lamiaceae</taxon>
        <taxon>Nepetoideae</taxon>
        <taxon>Mentheae</taxon>
        <taxon>Salviinae</taxon>
        <taxon>Salvia</taxon>
        <taxon>Salvia subgen. Calosphace</taxon>
        <taxon>core Calosphace</taxon>
    </lineage>
</organism>
<evidence type="ECO:0000313" key="3">
    <source>
        <dbReference type="Proteomes" id="UP000298416"/>
    </source>
</evidence>
<keyword evidence="3" id="KW-1185">Reference proteome</keyword>
<evidence type="ECO:0000313" key="2">
    <source>
        <dbReference type="EMBL" id="KAG6388083.1"/>
    </source>
</evidence>
<gene>
    <name evidence="2" type="ORF">SASPL_153280</name>
</gene>
<dbReference type="PANTHER" id="PTHR33373:SF1">
    <property type="entry name" value="DUF4050 DOMAIN-CONTAINING PROTEIN"/>
    <property type="match status" value="1"/>
</dbReference>
<proteinExistence type="predicted"/>